<dbReference type="PIRSF" id="PIRSF000390">
    <property type="entry name" value="PLP_StrS"/>
    <property type="match status" value="1"/>
</dbReference>
<dbReference type="PANTHER" id="PTHR30244">
    <property type="entry name" value="TRANSAMINASE"/>
    <property type="match status" value="1"/>
</dbReference>
<protein>
    <submittedName>
        <fullName evidence="6">dTDP-3-amino-3,6-dideoxy-alpha-D-galactopyranose transaminase</fullName>
        <ecNumber evidence="6">2.6.1.90</ecNumber>
    </submittedName>
</protein>
<evidence type="ECO:0000256" key="4">
    <source>
        <dbReference type="PIRSR" id="PIRSR000390-2"/>
    </source>
</evidence>
<dbReference type="FunFam" id="3.40.640.10:FF:000089">
    <property type="entry name" value="Aminotransferase, DegT/DnrJ/EryC1/StrS family"/>
    <property type="match status" value="1"/>
</dbReference>
<evidence type="ECO:0000256" key="3">
    <source>
        <dbReference type="PIRSR" id="PIRSR000390-1"/>
    </source>
</evidence>
<gene>
    <name evidence="6" type="primary">fdtB_1</name>
    <name evidence="6" type="ORF">CA13_15540</name>
</gene>
<dbReference type="InterPro" id="IPR015421">
    <property type="entry name" value="PyrdxlP-dep_Trfase_major"/>
</dbReference>
<dbReference type="Proteomes" id="UP000315010">
    <property type="component" value="Unassembled WGS sequence"/>
</dbReference>
<keyword evidence="6" id="KW-0808">Transferase</keyword>
<comment type="similarity">
    <text evidence="2 5">Belongs to the DegT/DnrJ/EryC1 family.</text>
</comment>
<sequence>MNVPFLELKPAYLELKDQFDAAYHRVMDSGWYLLGAEVKAFESEYAEYCGADHCVGVANGLEAIKLALLAADVGPGDEVIVPAHTFIATWLAVSSVGATIVPVEPDPSTLNIDTNRITPVITSRTKAIIPVHLYGQPAQMDPIMEIAAEHDLVVIEDAAQAQGATYKGRRVGSLGHMAAHSFYPGKNLGAFADGGAVTTSDLAIAERVRMLGNYGSRQKYHHEIVGTNSRLGELQAAFLRVRLSVLDQWNGRRREQAAVYTRQLAECANLVLPQPRSDTNPVWHLYVIQTDHRDELQKYLADSGIGTVIHYPIPCHRAGAYQALGFDQFPITENISKRCLSLPIGPHSIGQEMVVNTVIRFQTGNVASV</sequence>
<accession>A0A5C5YZY7</accession>
<dbReference type="Pfam" id="PF01041">
    <property type="entry name" value="DegT_DnrJ_EryC1"/>
    <property type="match status" value="1"/>
</dbReference>
<dbReference type="RefSeq" id="WP_146395224.1">
    <property type="nucleotide sequence ID" value="NZ_SJPJ01000001.1"/>
</dbReference>
<keyword evidence="7" id="KW-1185">Reference proteome</keyword>
<dbReference type="GO" id="GO:0030170">
    <property type="term" value="F:pyridoxal phosphate binding"/>
    <property type="evidence" value="ECO:0007669"/>
    <property type="project" value="TreeGrafter"/>
</dbReference>
<evidence type="ECO:0000313" key="6">
    <source>
        <dbReference type="EMBL" id="TWT80141.1"/>
    </source>
</evidence>
<dbReference type="Gene3D" id="3.40.640.10">
    <property type="entry name" value="Type I PLP-dependent aspartate aminotransferase-like (Major domain)"/>
    <property type="match status" value="1"/>
</dbReference>
<comment type="caution">
    <text evidence="6">The sequence shown here is derived from an EMBL/GenBank/DDBJ whole genome shotgun (WGS) entry which is preliminary data.</text>
</comment>
<dbReference type="CDD" id="cd00616">
    <property type="entry name" value="AHBA_syn"/>
    <property type="match status" value="1"/>
</dbReference>
<feature type="modified residue" description="N6-(pyridoxal phosphate)lysine" evidence="4">
    <location>
        <position position="186"/>
    </location>
</feature>
<evidence type="ECO:0000256" key="2">
    <source>
        <dbReference type="ARBA" id="ARBA00037999"/>
    </source>
</evidence>
<feature type="active site" description="Proton acceptor" evidence="3">
    <location>
        <position position="186"/>
    </location>
</feature>
<dbReference type="EMBL" id="SJPJ01000001">
    <property type="protein sequence ID" value="TWT80141.1"/>
    <property type="molecule type" value="Genomic_DNA"/>
</dbReference>
<keyword evidence="6" id="KW-0032">Aminotransferase</keyword>
<name>A0A5C5YZY7_9BACT</name>
<evidence type="ECO:0000256" key="1">
    <source>
        <dbReference type="ARBA" id="ARBA00022898"/>
    </source>
</evidence>
<dbReference type="EC" id="2.6.1.90" evidence="6"/>
<dbReference type="SUPFAM" id="SSF53383">
    <property type="entry name" value="PLP-dependent transferases"/>
    <property type="match status" value="1"/>
</dbReference>
<dbReference type="PANTHER" id="PTHR30244:SF36">
    <property type="entry name" value="3-OXO-GLUCOSE-6-PHOSPHATE:GLUTAMATE AMINOTRANSFERASE"/>
    <property type="match status" value="1"/>
</dbReference>
<organism evidence="6 7">
    <name type="scientific">Novipirellula herctigrandis</name>
    <dbReference type="NCBI Taxonomy" id="2527986"/>
    <lineage>
        <taxon>Bacteria</taxon>
        <taxon>Pseudomonadati</taxon>
        <taxon>Planctomycetota</taxon>
        <taxon>Planctomycetia</taxon>
        <taxon>Pirellulales</taxon>
        <taxon>Pirellulaceae</taxon>
        <taxon>Novipirellula</taxon>
    </lineage>
</organism>
<dbReference type="AlphaFoldDB" id="A0A5C5YZY7"/>
<evidence type="ECO:0000256" key="5">
    <source>
        <dbReference type="RuleBase" id="RU004508"/>
    </source>
</evidence>
<keyword evidence="1 4" id="KW-0663">Pyridoxal phosphate</keyword>
<evidence type="ECO:0000313" key="7">
    <source>
        <dbReference type="Proteomes" id="UP000315010"/>
    </source>
</evidence>
<dbReference type="InterPro" id="IPR015422">
    <property type="entry name" value="PyrdxlP-dep_Trfase_small"/>
</dbReference>
<dbReference type="InterPro" id="IPR015424">
    <property type="entry name" value="PyrdxlP-dep_Trfase"/>
</dbReference>
<reference evidence="6 7" key="1">
    <citation type="submission" date="2019-02" db="EMBL/GenBank/DDBJ databases">
        <title>Deep-cultivation of Planctomycetes and their phenomic and genomic characterization uncovers novel biology.</title>
        <authorList>
            <person name="Wiegand S."/>
            <person name="Jogler M."/>
            <person name="Boedeker C."/>
            <person name="Pinto D."/>
            <person name="Vollmers J."/>
            <person name="Rivas-Marin E."/>
            <person name="Kohn T."/>
            <person name="Peeters S.H."/>
            <person name="Heuer A."/>
            <person name="Rast P."/>
            <person name="Oberbeckmann S."/>
            <person name="Bunk B."/>
            <person name="Jeske O."/>
            <person name="Meyerdierks A."/>
            <person name="Storesund J.E."/>
            <person name="Kallscheuer N."/>
            <person name="Luecker S."/>
            <person name="Lage O.M."/>
            <person name="Pohl T."/>
            <person name="Merkel B.J."/>
            <person name="Hornburger P."/>
            <person name="Mueller R.-W."/>
            <person name="Bruemmer F."/>
            <person name="Labrenz M."/>
            <person name="Spormann A.M."/>
            <person name="Op Den Camp H."/>
            <person name="Overmann J."/>
            <person name="Amann R."/>
            <person name="Jetten M.S.M."/>
            <person name="Mascher T."/>
            <person name="Medema M.H."/>
            <person name="Devos D.P."/>
            <person name="Kaster A.-K."/>
            <person name="Ovreas L."/>
            <person name="Rohde M."/>
            <person name="Galperin M.Y."/>
            <person name="Jogler C."/>
        </authorList>
    </citation>
    <scope>NUCLEOTIDE SEQUENCE [LARGE SCALE GENOMIC DNA]</scope>
    <source>
        <strain evidence="6 7">CA13</strain>
    </source>
</reference>
<dbReference type="GO" id="GO:0008483">
    <property type="term" value="F:transaminase activity"/>
    <property type="evidence" value="ECO:0007669"/>
    <property type="project" value="UniProtKB-KW"/>
</dbReference>
<dbReference type="Gene3D" id="3.90.1150.10">
    <property type="entry name" value="Aspartate Aminotransferase, domain 1"/>
    <property type="match status" value="1"/>
</dbReference>
<dbReference type="GO" id="GO:0000271">
    <property type="term" value="P:polysaccharide biosynthetic process"/>
    <property type="evidence" value="ECO:0007669"/>
    <property type="project" value="TreeGrafter"/>
</dbReference>
<dbReference type="InterPro" id="IPR000653">
    <property type="entry name" value="DegT/StrS_aminotransferase"/>
</dbReference>
<proteinExistence type="inferred from homology"/>
<dbReference type="OrthoDB" id="9810913at2"/>